<feature type="domain" description="Nucleoside phosphorylase" evidence="1">
    <location>
        <begin position="6"/>
        <end position="182"/>
    </location>
</feature>
<dbReference type="GO" id="GO:0019284">
    <property type="term" value="P:L-methionine salvage from S-adenosylmethionine"/>
    <property type="evidence" value="ECO:0007669"/>
    <property type="project" value="TreeGrafter"/>
</dbReference>
<keyword evidence="3" id="KW-1185">Reference proteome</keyword>
<dbReference type="PANTHER" id="PTHR46832:SF1">
    <property type="entry name" value="5'-METHYLTHIOADENOSINE_S-ADENOSYLHOMOCYSTEINE NUCLEOSIDASE"/>
    <property type="match status" value="1"/>
</dbReference>
<gene>
    <name evidence="2" type="ordered locus">Desac_1138</name>
</gene>
<dbReference type="RefSeq" id="WP_013706114.1">
    <property type="nucleotide sequence ID" value="NC_015388.1"/>
</dbReference>
<dbReference type="HOGENOM" id="CLU_031248_4_1_7"/>
<sequence length="247" mass="27013">MAAVREELQPLWRRNRPRRIEFGKAPAWILTKGNYECVAVLSGMGRERARRWTERAIAAFAPDCLLTAGFGGALNPSLPPGAVVLAAEFWQLEPREGALNRLEPILAGPPAALVGYLREKGINAYEGVSITTPAIMPKASLPLQITRLPLPVVDLETAAVALAAQAHRLPLVGVRAITDTGSEEIAPFLADLINTQGIVTISSLIQAVRQRPQRLGYLGHLWRRSRLAGRQLGRALNLILDYIDFHV</sequence>
<dbReference type="PANTHER" id="PTHR46832">
    <property type="entry name" value="5'-METHYLTHIOADENOSINE/S-ADENOSYLHOMOCYSTEINE NUCLEOSIDASE"/>
    <property type="match status" value="1"/>
</dbReference>
<dbReference type="AlphaFoldDB" id="F2NCD8"/>
<evidence type="ECO:0000259" key="1">
    <source>
        <dbReference type="Pfam" id="PF01048"/>
    </source>
</evidence>
<dbReference type="Gene3D" id="3.40.50.1580">
    <property type="entry name" value="Nucleoside phosphorylase domain"/>
    <property type="match status" value="1"/>
</dbReference>
<dbReference type="GO" id="GO:0009116">
    <property type="term" value="P:nucleoside metabolic process"/>
    <property type="evidence" value="ECO:0007669"/>
    <property type="project" value="InterPro"/>
</dbReference>
<accession>F2NCD8</accession>
<dbReference type="STRING" id="880072.Desac_1138"/>
<dbReference type="GO" id="GO:0008930">
    <property type="term" value="F:methylthioadenosine nucleosidase activity"/>
    <property type="evidence" value="ECO:0007669"/>
    <property type="project" value="TreeGrafter"/>
</dbReference>
<dbReference type="GO" id="GO:0005829">
    <property type="term" value="C:cytosol"/>
    <property type="evidence" value="ECO:0007669"/>
    <property type="project" value="TreeGrafter"/>
</dbReference>
<protein>
    <submittedName>
        <fullName evidence="2">Purine or other phosphorylase family 1</fullName>
    </submittedName>
</protein>
<dbReference type="SUPFAM" id="SSF53167">
    <property type="entry name" value="Purine and uridine phosphorylases"/>
    <property type="match status" value="1"/>
</dbReference>
<dbReference type="OrthoDB" id="9805194at2"/>
<dbReference type="InterPro" id="IPR035994">
    <property type="entry name" value="Nucleoside_phosphorylase_sf"/>
</dbReference>
<reference evidence="2 3" key="1">
    <citation type="journal article" date="2011" name="Stand. Genomic Sci.">
        <title>Complete genome sequence of the acetate-degrading sulfate reducer Desulfobacca acetoxidans type strain (ASRB2).</title>
        <authorList>
            <person name="Goker M."/>
            <person name="Teshima H."/>
            <person name="Lapidus A."/>
            <person name="Nolan M."/>
            <person name="Lucas S."/>
            <person name="Hammon N."/>
            <person name="Deshpande S."/>
            <person name="Cheng J.F."/>
            <person name="Tapia R."/>
            <person name="Han C."/>
            <person name="Goodwin L."/>
            <person name="Pitluck S."/>
            <person name="Huntemann M."/>
            <person name="Liolios K."/>
            <person name="Ivanova N."/>
            <person name="Pagani I."/>
            <person name="Mavromatis K."/>
            <person name="Ovchinikova G."/>
            <person name="Pati A."/>
            <person name="Chen A."/>
            <person name="Palaniappan K."/>
            <person name="Land M."/>
            <person name="Hauser L."/>
            <person name="Brambilla E.M."/>
            <person name="Rohde M."/>
            <person name="Spring S."/>
            <person name="Detter J.C."/>
            <person name="Woyke T."/>
            <person name="Bristow J."/>
            <person name="Eisen J.A."/>
            <person name="Markowitz V."/>
            <person name="Hugenholtz P."/>
            <person name="Kyrpides N.C."/>
            <person name="Klenk H.P."/>
        </authorList>
    </citation>
    <scope>NUCLEOTIDE SEQUENCE [LARGE SCALE GENOMIC DNA]</scope>
    <source>
        <strain evidence="3">ATCC 700848 / DSM 11109 / ASRB2</strain>
    </source>
</reference>
<dbReference type="InterPro" id="IPR000845">
    <property type="entry name" value="Nucleoside_phosphorylase_d"/>
</dbReference>
<dbReference type="Proteomes" id="UP000000483">
    <property type="component" value="Chromosome"/>
</dbReference>
<dbReference type="Pfam" id="PF01048">
    <property type="entry name" value="PNP_UDP_1"/>
    <property type="match status" value="1"/>
</dbReference>
<proteinExistence type="predicted"/>
<name>F2NCD8_DESAR</name>
<evidence type="ECO:0000313" key="2">
    <source>
        <dbReference type="EMBL" id="AEB09002.1"/>
    </source>
</evidence>
<dbReference type="GO" id="GO:0008782">
    <property type="term" value="F:adenosylhomocysteine nucleosidase activity"/>
    <property type="evidence" value="ECO:0007669"/>
    <property type="project" value="TreeGrafter"/>
</dbReference>
<dbReference type="EMBL" id="CP002629">
    <property type="protein sequence ID" value="AEB09002.1"/>
    <property type="molecule type" value="Genomic_DNA"/>
</dbReference>
<organism evidence="2 3">
    <name type="scientific">Desulfobacca acetoxidans (strain ATCC 700848 / DSM 11109 / ASRB2)</name>
    <dbReference type="NCBI Taxonomy" id="880072"/>
    <lineage>
        <taxon>Bacteria</taxon>
        <taxon>Pseudomonadati</taxon>
        <taxon>Thermodesulfobacteriota</taxon>
        <taxon>Desulfobaccia</taxon>
        <taxon>Desulfobaccales</taxon>
        <taxon>Desulfobaccaceae</taxon>
        <taxon>Desulfobacca</taxon>
    </lineage>
</organism>
<dbReference type="eggNOG" id="COG0775">
    <property type="taxonomic scope" value="Bacteria"/>
</dbReference>
<reference evidence="3" key="2">
    <citation type="submission" date="2011-03" db="EMBL/GenBank/DDBJ databases">
        <title>The complete genome of Desulfobacca acetoxidans DSM 11109.</title>
        <authorList>
            <consortium name="US DOE Joint Genome Institute (JGI-PGF)"/>
            <person name="Lucas S."/>
            <person name="Copeland A."/>
            <person name="Lapidus A."/>
            <person name="Bruce D."/>
            <person name="Goodwin L."/>
            <person name="Pitluck S."/>
            <person name="Peters L."/>
            <person name="Kyrpides N."/>
            <person name="Mavromatis K."/>
            <person name="Ivanova N."/>
            <person name="Ovchinnikova G."/>
            <person name="Teshima H."/>
            <person name="Detter J.C."/>
            <person name="Han C."/>
            <person name="Land M."/>
            <person name="Hauser L."/>
            <person name="Markowitz V."/>
            <person name="Cheng J.-F."/>
            <person name="Hugenholtz P."/>
            <person name="Woyke T."/>
            <person name="Wu D."/>
            <person name="Spring S."/>
            <person name="Schueler E."/>
            <person name="Brambilla E."/>
            <person name="Klenk H.-P."/>
            <person name="Eisen J.A."/>
        </authorList>
    </citation>
    <scope>NUCLEOTIDE SEQUENCE [LARGE SCALE GENOMIC DNA]</scope>
    <source>
        <strain evidence="3">ATCC 700848 / DSM 11109 / ASRB2</strain>
    </source>
</reference>
<dbReference type="KEGG" id="dao:Desac_1138"/>
<evidence type="ECO:0000313" key="3">
    <source>
        <dbReference type="Proteomes" id="UP000000483"/>
    </source>
</evidence>